<evidence type="ECO:0000313" key="1">
    <source>
        <dbReference type="EMBL" id="RLN04750.1"/>
    </source>
</evidence>
<keyword evidence="2" id="KW-1185">Reference proteome</keyword>
<dbReference type="AlphaFoldDB" id="A0A3L6RJP9"/>
<protein>
    <submittedName>
        <fullName evidence="1">Uncharacterized protein</fullName>
    </submittedName>
</protein>
<sequence length="154" mass="17872">MRSECREGFIHFSVKEKWENWEREWLYVEVSQDSPFLRLPDGPPMHGPGWSERLALGSRWDPVLDRFARLQRDDLSWVMVAFDFLWRRLAPLQARRNLAWYYAGDDDDTRIVRGAGSGLDEVRLSQLMRLATDEGDLAAGHLPGEIRPLCDEVG</sequence>
<dbReference type="Proteomes" id="UP000275267">
    <property type="component" value="Unassembled WGS sequence"/>
</dbReference>
<organism evidence="1 2">
    <name type="scientific">Panicum miliaceum</name>
    <name type="common">Proso millet</name>
    <name type="synonym">Broomcorn millet</name>
    <dbReference type="NCBI Taxonomy" id="4540"/>
    <lineage>
        <taxon>Eukaryota</taxon>
        <taxon>Viridiplantae</taxon>
        <taxon>Streptophyta</taxon>
        <taxon>Embryophyta</taxon>
        <taxon>Tracheophyta</taxon>
        <taxon>Spermatophyta</taxon>
        <taxon>Magnoliopsida</taxon>
        <taxon>Liliopsida</taxon>
        <taxon>Poales</taxon>
        <taxon>Poaceae</taxon>
        <taxon>PACMAD clade</taxon>
        <taxon>Panicoideae</taxon>
        <taxon>Panicodae</taxon>
        <taxon>Paniceae</taxon>
        <taxon>Panicinae</taxon>
        <taxon>Panicum</taxon>
        <taxon>Panicum sect. Panicum</taxon>
    </lineage>
</organism>
<evidence type="ECO:0000313" key="2">
    <source>
        <dbReference type="Proteomes" id="UP000275267"/>
    </source>
</evidence>
<gene>
    <name evidence="1" type="ORF">C2845_PM13G10270</name>
</gene>
<dbReference type="EMBL" id="PQIB02000008">
    <property type="protein sequence ID" value="RLN04750.1"/>
    <property type="molecule type" value="Genomic_DNA"/>
</dbReference>
<dbReference type="OrthoDB" id="618480at2759"/>
<name>A0A3L6RJP9_PANMI</name>
<accession>A0A3L6RJP9</accession>
<reference evidence="2" key="1">
    <citation type="journal article" date="2019" name="Nat. Commun.">
        <title>The genome of broomcorn millet.</title>
        <authorList>
            <person name="Zou C."/>
            <person name="Miki D."/>
            <person name="Li D."/>
            <person name="Tang Q."/>
            <person name="Xiao L."/>
            <person name="Rajput S."/>
            <person name="Deng P."/>
            <person name="Jia W."/>
            <person name="Huang R."/>
            <person name="Zhang M."/>
            <person name="Sun Y."/>
            <person name="Hu J."/>
            <person name="Fu X."/>
            <person name="Schnable P.S."/>
            <person name="Li F."/>
            <person name="Zhang H."/>
            <person name="Feng B."/>
            <person name="Zhu X."/>
            <person name="Liu R."/>
            <person name="Schnable J.C."/>
            <person name="Zhu J.-K."/>
            <person name="Zhang H."/>
        </authorList>
    </citation>
    <scope>NUCLEOTIDE SEQUENCE [LARGE SCALE GENOMIC DNA]</scope>
</reference>
<proteinExistence type="predicted"/>
<comment type="caution">
    <text evidence="1">The sequence shown here is derived from an EMBL/GenBank/DDBJ whole genome shotgun (WGS) entry which is preliminary data.</text>
</comment>